<feature type="compositionally biased region" description="Low complexity" evidence="1">
    <location>
        <begin position="844"/>
        <end position="855"/>
    </location>
</feature>
<organism evidence="2 3">
    <name type="scientific">Tuber magnatum</name>
    <name type="common">white Piedmont truffle</name>
    <dbReference type="NCBI Taxonomy" id="42249"/>
    <lineage>
        <taxon>Eukaryota</taxon>
        <taxon>Fungi</taxon>
        <taxon>Dikarya</taxon>
        <taxon>Ascomycota</taxon>
        <taxon>Pezizomycotina</taxon>
        <taxon>Pezizomycetes</taxon>
        <taxon>Pezizales</taxon>
        <taxon>Tuberaceae</taxon>
        <taxon>Tuber</taxon>
    </lineage>
</organism>
<sequence length="872" mass="94067">MAILTRLRAFFSPLGRQRPTKPPPFPPLNIHRKLVSNHIEIYISLPILLLPVMGKNSAGHVVRGLRGLFRPKAKPITRSSSPSAASAPPPVVSTPPPVASAPQTPPDPRKKTISDQETEDDEPHDRLLLDEEVKASIDAQEKLLLAIHKMSLVSYLMSDGSNELSEAMIEYGLVFHKRARADPVLSANQVEDNARFRCYTHASRFWGEMSAMQMAVHDTLVQDYQDLNRQAASFFEFHASDDVDDDKFMKEYDKMLDRVERLASFRLPEDLQRVKVHAPENSRRKPEYRKHSRSRSESASRSMHVHVPPRACPVSGFTHGGMPHSLESPAMYPGAFRHRWGEPQVKESQMLREASSGDQRLEALLEMRDDLMMSFAKKHNDGLRDLETDFLTRIAVGLTNTSFDRLKDAYRKADEWSSVVGLQAYADHLCVRKAQAEVNEPLPSSPPRSVTAPELIGDEWRGGCRCGFGADNSTNIAFNSGIGRAFSPGLFPGNLIEERAENEDTESESESESESNDPTLDDSTSPQGSEPGPDPPGGNNPWPPGGNSGSNSTGGPSASGYSNYSARGAGGSRNSTNSNSFSSYAGSGSSYEGNQRFSNGLQASPPRQIIYESSDNGSLSISSDSPPRSNCDSILSRSSLSTTLTSLGSAGDLSKSPKGSSQGGYALAMAQPVPGVAVTSVSPETGPAKAALIMKGGNRKLSGTTFGIANLSMGSGVVEGSGGAQAQNALVYPLVNPFEDTPSPLSTLLEDPDEGPADDYQEARTGPKHRHLRRVPRFIILQGGKLKVFGRHNSYTGTGLKTESPARRQRSLKGYQRLSSSASLPILPACEAVLKLAGDREGSDPTTSGPGSGLSYKNAGGQAAGKIPNKTQ</sequence>
<feature type="compositionally biased region" description="Acidic residues" evidence="1">
    <location>
        <begin position="500"/>
        <end position="515"/>
    </location>
</feature>
<feature type="region of interest" description="Disordered" evidence="1">
    <location>
        <begin position="276"/>
        <end position="308"/>
    </location>
</feature>
<evidence type="ECO:0000313" key="3">
    <source>
        <dbReference type="Proteomes" id="UP000246991"/>
    </source>
</evidence>
<accession>A0A317SW65</accession>
<proteinExistence type="predicted"/>
<feature type="region of interest" description="Disordered" evidence="1">
    <location>
        <begin position="838"/>
        <end position="872"/>
    </location>
</feature>
<dbReference type="EMBL" id="PYWC01000018">
    <property type="protein sequence ID" value="PWW78030.1"/>
    <property type="molecule type" value="Genomic_DNA"/>
</dbReference>
<evidence type="ECO:0000256" key="1">
    <source>
        <dbReference type="SAM" id="MobiDB-lite"/>
    </source>
</evidence>
<feature type="compositionally biased region" description="Pro residues" evidence="1">
    <location>
        <begin position="532"/>
        <end position="544"/>
    </location>
</feature>
<feature type="compositionally biased region" description="Low complexity" evidence="1">
    <location>
        <begin position="572"/>
        <end position="594"/>
    </location>
</feature>
<feature type="compositionally biased region" description="Basic and acidic residues" evidence="1">
    <location>
        <begin position="276"/>
        <end position="285"/>
    </location>
</feature>
<feature type="compositionally biased region" description="Low complexity" evidence="1">
    <location>
        <begin position="613"/>
        <end position="632"/>
    </location>
</feature>
<evidence type="ECO:0000313" key="2">
    <source>
        <dbReference type="EMBL" id="PWW78030.1"/>
    </source>
</evidence>
<feature type="compositionally biased region" description="Low complexity" evidence="1">
    <location>
        <begin position="549"/>
        <end position="560"/>
    </location>
</feature>
<feature type="region of interest" description="Disordered" evidence="1">
    <location>
        <begin position="500"/>
        <end position="632"/>
    </location>
</feature>
<comment type="caution">
    <text evidence="2">The sequence shown here is derived from an EMBL/GenBank/DDBJ whole genome shotgun (WGS) entry which is preliminary data.</text>
</comment>
<name>A0A317SW65_9PEZI</name>
<reference evidence="2 3" key="1">
    <citation type="submission" date="2018-03" db="EMBL/GenBank/DDBJ databases">
        <title>Genomes of Pezizomycetes fungi and the evolution of truffles.</title>
        <authorList>
            <person name="Murat C."/>
            <person name="Payen T."/>
            <person name="Noel B."/>
            <person name="Kuo A."/>
            <person name="Martin F.M."/>
        </authorList>
    </citation>
    <scope>NUCLEOTIDE SEQUENCE [LARGE SCALE GENOMIC DNA]</scope>
    <source>
        <strain evidence="2">091103-1</strain>
    </source>
</reference>
<protein>
    <submittedName>
        <fullName evidence="2">Uncharacterized protein</fullName>
    </submittedName>
</protein>
<feature type="compositionally biased region" description="Pro residues" evidence="1">
    <location>
        <begin position="87"/>
        <end position="106"/>
    </location>
</feature>
<dbReference type="OrthoDB" id="5408783at2759"/>
<gene>
    <name evidence="2" type="ORF">C7212DRAFT_342453</name>
</gene>
<feature type="region of interest" description="Disordered" evidence="1">
    <location>
        <begin position="73"/>
        <end position="127"/>
    </location>
</feature>
<keyword evidence="3" id="KW-1185">Reference proteome</keyword>
<dbReference type="AlphaFoldDB" id="A0A317SW65"/>
<dbReference type="Proteomes" id="UP000246991">
    <property type="component" value="Unassembled WGS sequence"/>
</dbReference>